<organism evidence="2">
    <name type="scientific">Pararge aegeria</name>
    <name type="common">speckled wood butterfly</name>
    <dbReference type="NCBI Taxonomy" id="116150"/>
    <lineage>
        <taxon>Eukaryota</taxon>
        <taxon>Metazoa</taxon>
        <taxon>Ecdysozoa</taxon>
        <taxon>Arthropoda</taxon>
        <taxon>Hexapoda</taxon>
        <taxon>Insecta</taxon>
        <taxon>Pterygota</taxon>
        <taxon>Neoptera</taxon>
        <taxon>Endopterygota</taxon>
        <taxon>Lepidoptera</taxon>
        <taxon>Glossata</taxon>
        <taxon>Ditrysia</taxon>
        <taxon>Papilionoidea</taxon>
        <taxon>Nymphalidae</taxon>
        <taxon>Satyrinae</taxon>
        <taxon>Satyrini</taxon>
        <taxon>Parargina</taxon>
        <taxon>Pararge</taxon>
    </lineage>
</organism>
<name>S4PVY4_9NEOP</name>
<sequence length="72" mass="8740">RFKQSSHLNYHLKYHNMVKMTDEQKEKYAVLMSQMMKQEFYEIEIDQSEQIIDESEQLIDQSEVAHDIDSQE</sequence>
<keyword evidence="1" id="KW-0175">Coiled coil</keyword>
<feature type="coiled-coil region" evidence="1">
    <location>
        <begin position="38"/>
        <end position="65"/>
    </location>
</feature>
<evidence type="ECO:0000256" key="1">
    <source>
        <dbReference type="SAM" id="Coils"/>
    </source>
</evidence>
<dbReference type="EMBL" id="GAIX01007733">
    <property type="protein sequence ID" value="JAA84827.1"/>
    <property type="molecule type" value="Transcribed_RNA"/>
</dbReference>
<feature type="non-terminal residue" evidence="2">
    <location>
        <position position="72"/>
    </location>
</feature>
<feature type="non-terminal residue" evidence="2">
    <location>
        <position position="1"/>
    </location>
</feature>
<protein>
    <submittedName>
        <fullName evidence="2">Uncharacterized protein</fullName>
    </submittedName>
</protein>
<proteinExistence type="predicted"/>
<reference evidence="2" key="1">
    <citation type="journal article" date="2013" name="BMC Genomics">
        <title>Unscrambling butterfly oogenesis.</title>
        <authorList>
            <person name="Carter J.M."/>
            <person name="Baker S.C."/>
            <person name="Pink R."/>
            <person name="Carter D.R."/>
            <person name="Collins A."/>
            <person name="Tomlin J."/>
            <person name="Gibbs M."/>
            <person name="Breuker C.J."/>
        </authorList>
    </citation>
    <scope>NUCLEOTIDE SEQUENCE</scope>
    <source>
        <tissue evidence="2">Ovary</tissue>
    </source>
</reference>
<evidence type="ECO:0000313" key="2">
    <source>
        <dbReference type="EMBL" id="JAA84827.1"/>
    </source>
</evidence>
<accession>S4PVY4</accession>
<dbReference type="AlphaFoldDB" id="S4PVY4"/>
<reference evidence="2" key="2">
    <citation type="submission" date="2013-05" db="EMBL/GenBank/DDBJ databases">
        <authorList>
            <person name="Carter J.-M."/>
            <person name="Baker S.C."/>
            <person name="Pink R."/>
            <person name="Carter D.R.F."/>
            <person name="Collins A."/>
            <person name="Tomlin J."/>
            <person name="Gibbs M."/>
            <person name="Breuker C.J."/>
        </authorList>
    </citation>
    <scope>NUCLEOTIDE SEQUENCE</scope>
    <source>
        <tissue evidence="2">Ovary</tissue>
    </source>
</reference>